<sequence>MPKYSLVGYDSSDSARRAFRFAAELARDSGGRVRVVYVLQVTQGGADACSLMITDESRHRTQELWSELRAIAPEAADERVDLEITHGSPGDVLLNQVRQHPDIDHIVIGHTGRGALARWLLGSVSEDVLAGAHVPVTVIR</sequence>
<dbReference type="SUPFAM" id="SSF52402">
    <property type="entry name" value="Adenine nucleotide alpha hydrolases-like"/>
    <property type="match status" value="1"/>
</dbReference>
<dbReference type="Proteomes" id="UP000254258">
    <property type="component" value="Unassembled WGS sequence"/>
</dbReference>
<comment type="caution">
    <text evidence="3">The sequence shown here is derived from an EMBL/GenBank/DDBJ whole genome shotgun (WGS) entry which is preliminary data.</text>
</comment>
<dbReference type="Gene3D" id="3.40.50.620">
    <property type="entry name" value="HUPs"/>
    <property type="match status" value="1"/>
</dbReference>
<dbReference type="InterPro" id="IPR006016">
    <property type="entry name" value="UspA"/>
</dbReference>
<dbReference type="PANTHER" id="PTHR46268:SF6">
    <property type="entry name" value="UNIVERSAL STRESS PROTEIN UP12"/>
    <property type="match status" value="1"/>
</dbReference>
<accession>A0A370WSH3</accession>
<gene>
    <name evidence="3" type="ORF">DWU98_19615</name>
</gene>
<evidence type="ECO:0000313" key="4">
    <source>
        <dbReference type="Proteomes" id="UP000254258"/>
    </source>
</evidence>
<protein>
    <submittedName>
        <fullName evidence="3">Universal stress protein</fullName>
    </submittedName>
</protein>
<comment type="similarity">
    <text evidence="1">Belongs to the universal stress protein A family.</text>
</comment>
<evidence type="ECO:0000259" key="2">
    <source>
        <dbReference type="Pfam" id="PF00582"/>
    </source>
</evidence>
<evidence type="ECO:0000256" key="1">
    <source>
        <dbReference type="ARBA" id="ARBA00008791"/>
    </source>
</evidence>
<reference evidence="3 4" key="1">
    <citation type="submission" date="2018-07" db="EMBL/GenBank/DDBJ databases">
        <title>Dyella monticola sp. nov. and Dyella psychrodurans sp. nov. isolated from monsoon evergreen broad-leaved forest soil of Dinghu Mountain, China.</title>
        <authorList>
            <person name="Gao Z."/>
            <person name="Qiu L."/>
        </authorList>
    </citation>
    <scope>NUCLEOTIDE SEQUENCE [LARGE SCALE GENOMIC DNA]</scope>
    <source>
        <strain evidence="3 4">4G-K06</strain>
    </source>
</reference>
<dbReference type="RefSeq" id="WP_115497311.1">
    <property type="nucleotide sequence ID" value="NZ_QRBE01000017.1"/>
</dbReference>
<dbReference type="Pfam" id="PF00582">
    <property type="entry name" value="Usp"/>
    <property type="match status" value="1"/>
</dbReference>
<proteinExistence type="inferred from homology"/>
<dbReference type="AlphaFoldDB" id="A0A370WSH3"/>
<organism evidence="3 4">
    <name type="scientific">Dyella monticola</name>
    <dbReference type="NCBI Taxonomy" id="1927958"/>
    <lineage>
        <taxon>Bacteria</taxon>
        <taxon>Pseudomonadati</taxon>
        <taxon>Pseudomonadota</taxon>
        <taxon>Gammaproteobacteria</taxon>
        <taxon>Lysobacterales</taxon>
        <taxon>Rhodanobacteraceae</taxon>
        <taxon>Dyella</taxon>
    </lineage>
</organism>
<dbReference type="CDD" id="cd00293">
    <property type="entry name" value="USP-like"/>
    <property type="match status" value="1"/>
</dbReference>
<name>A0A370WSH3_9GAMM</name>
<dbReference type="PRINTS" id="PR01438">
    <property type="entry name" value="UNVRSLSTRESS"/>
</dbReference>
<feature type="domain" description="UspA" evidence="2">
    <location>
        <begin position="6"/>
        <end position="140"/>
    </location>
</feature>
<dbReference type="EMBL" id="QRBE01000017">
    <property type="protein sequence ID" value="RDS79109.1"/>
    <property type="molecule type" value="Genomic_DNA"/>
</dbReference>
<dbReference type="InterPro" id="IPR006015">
    <property type="entry name" value="Universal_stress_UspA"/>
</dbReference>
<dbReference type="InterPro" id="IPR014729">
    <property type="entry name" value="Rossmann-like_a/b/a_fold"/>
</dbReference>
<evidence type="ECO:0000313" key="3">
    <source>
        <dbReference type="EMBL" id="RDS79109.1"/>
    </source>
</evidence>
<keyword evidence="4" id="KW-1185">Reference proteome</keyword>
<dbReference type="OrthoDB" id="5512223at2"/>
<dbReference type="PANTHER" id="PTHR46268">
    <property type="entry name" value="STRESS RESPONSE PROTEIN NHAX"/>
    <property type="match status" value="1"/>
</dbReference>